<name>A0A4Y2D5E3_ARAVE</name>
<reference evidence="1 2" key="1">
    <citation type="journal article" date="2019" name="Sci. Rep.">
        <title>Orb-weaving spider Araneus ventricosus genome elucidates the spidroin gene catalogue.</title>
        <authorList>
            <person name="Kono N."/>
            <person name="Nakamura H."/>
            <person name="Ohtoshi R."/>
            <person name="Moran D.A.P."/>
            <person name="Shinohara A."/>
            <person name="Yoshida Y."/>
            <person name="Fujiwara M."/>
            <person name="Mori M."/>
            <person name="Tomita M."/>
            <person name="Arakawa K."/>
        </authorList>
    </citation>
    <scope>NUCLEOTIDE SEQUENCE [LARGE SCALE GENOMIC DNA]</scope>
</reference>
<proteinExistence type="predicted"/>
<sequence length="102" mass="11359">MPKTIISEKFDLEGFNVCIRPTCRSFGGIGSRTWNPLVSNPRPYHQATEAGILAGYEFLTSLSLSFSFRADSIYIQQSNVRPYNFLINQNETEIYSGVATGG</sequence>
<organism evidence="1 2">
    <name type="scientific">Araneus ventricosus</name>
    <name type="common">Orbweaver spider</name>
    <name type="synonym">Epeira ventricosa</name>
    <dbReference type="NCBI Taxonomy" id="182803"/>
    <lineage>
        <taxon>Eukaryota</taxon>
        <taxon>Metazoa</taxon>
        <taxon>Ecdysozoa</taxon>
        <taxon>Arthropoda</taxon>
        <taxon>Chelicerata</taxon>
        <taxon>Arachnida</taxon>
        <taxon>Araneae</taxon>
        <taxon>Araneomorphae</taxon>
        <taxon>Entelegynae</taxon>
        <taxon>Araneoidea</taxon>
        <taxon>Araneidae</taxon>
        <taxon>Araneus</taxon>
    </lineage>
</organism>
<accession>A0A4Y2D5E3</accession>
<dbReference type="Proteomes" id="UP000499080">
    <property type="component" value="Unassembled WGS sequence"/>
</dbReference>
<dbReference type="EMBL" id="BGPR01000298">
    <property type="protein sequence ID" value="GBM11316.1"/>
    <property type="molecule type" value="Genomic_DNA"/>
</dbReference>
<evidence type="ECO:0000313" key="2">
    <source>
        <dbReference type="Proteomes" id="UP000499080"/>
    </source>
</evidence>
<evidence type="ECO:0000313" key="1">
    <source>
        <dbReference type="EMBL" id="GBM11316.1"/>
    </source>
</evidence>
<protein>
    <submittedName>
        <fullName evidence="1">Uncharacterized protein</fullName>
    </submittedName>
</protein>
<gene>
    <name evidence="1" type="ORF">AVEN_13555_1</name>
</gene>
<keyword evidence="2" id="KW-1185">Reference proteome</keyword>
<comment type="caution">
    <text evidence="1">The sequence shown here is derived from an EMBL/GenBank/DDBJ whole genome shotgun (WGS) entry which is preliminary data.</text>
</comment>
<dbReference type="AlphaFoldDB" id="A0A4Y2D5E3"/>